<sequence length="846" mass="92727">MFPSPDGKQSESSPFNASFCVDLHVHSRHSTCPSQWILQKIGCGESYTPPRKIYDIARARGMDYVTITDHDTIAGALEIAHLPQTFISEEISAYFPEDKCEIHVLAWDITEAQHREITQLRGNIFELVPYLMGQGIAHACAHPLCAANNRLTLGHVEQLILMFSVFELNGARNNVQNDALRQIVADLTPESTARMEEKHGLDALVAQPWRKSFVAGSDDHSSCNIARSSTVIEVPRAELGCSGHAPASALLRAVMSGGTTPRVIPATPLGFAHNLYAIGYQFYKNSTGLAQDINNSTVLRFAENMLTGKPDTRTRTIKTRVMSIGGFLLNCGRWVSRSEKSMQENMLEAAGRAIAQSPELAVAADSVNVIVPQERMPRREALLARFVGDVAENVQLACANSVLSDVLKGNFFNVFKLVGAMGSLYAMLAPYGIGYSLFAQDKMFTRECLRRFRPRGARSDTAGDKAAIAHFTDTYLEVNGVAKTLQSMLPLAREQGKKMDILTCVRPENVEGSHTDGLGPINFSPTGSFSIPEYPELTLHYPPALKIVQHCYESGYTLLHSATPGPMGLAALLTAKMLKLPIHATYHTAFPQYILELTGDTSLEEATWRYVYWYYNQMDVVFAPSAATMKELIAHGLPEEKIRLYPRGVDASRYTPAWRNSGRESAQGTRFLYVGRLSREKSVSRLVDAFRMVLGHIPGAQLTIVGDGPQAGELQVQAADMPVTFTGYLSGAALVQAYEEADIFVFPSTTDTYGKVVLEAQAAGLAVVVSGQGGPRENVVPDKSGIVVRQETAEAYASAMVALASDEAMLFAMKREARCYAESRSSQKAFAAQWKLIETLTPQACW</sequence>
<dbReference type="Gene3D" id="3.20.20.140">
    <property type="entry name" value="Metal-dependent hydrolases"/>
    <property type="match status" value="1"/>
</dbReference>
<dbReference type="RefSeq" id="WP_192111976.1">
    <property type="nucleotide sequence ID" value="NZ_CABUEN010000002.1"/>
</dbReference>
<dbReference type="CDD" id="cd03814">
    <property type="entry name" value="GT4-like"/>
    <property type="match status" value="1"/>
</dbReference>
<evidence type="ECO:0000313" key="2">
    <source>
        <dbReference type="EMBL" id="SBW11884.1"/>
    </source>
</evidence>
<gene>
    <name evidence="2" type="ORF">KM92DES2_20222</name>
</gene>
<dbReference type="GO" id="GO:0016757">
    <property type="term" value="F:glycosyltransferase activity"/>
    <property type="evidence" value="ECO:0007669"/>
    <property type="project" value="TreeGrafter"/>
</dbReference>
<dbReference type="SMART" id="SM00481">
    <property type="entry name" value="POLIIIAc"/>
    <property type="match status" value="1"/>
</dbReference>
<protein>
    <submittedName>
        <fullName evidence="2">Glycosyl transferases group 1 family protein</fullName>
    </submittedName>
</protein>
<organism evidence="2">
    <name type="scientific">uncultured Desulfovibrio sp</name>
    <dbReference type="NCBI Taxonomy" id="167968"/>
    <lineage>
        <taxon>Bacteria</taxon>
        <taxon>Pseudomonadati</taxon>
        <taxon>Thermodesulfobacteriota</taxon>
        <taxon>Desulfovibrionia</taxon>
        <taxon>Desulfovibrionales</taxon>
        <taxon>Desulfovibrionaceae</taxon>
        <taxon>Desulfovibrio</taxon>
        <taxon>environmental samples</taxon>
    </lineage>
</organism>
<evidence type="ECO:0000259" key="1">
    <source>
        <dbReference type="SMART" id="SM00481"/>
    </source>
</evidence>
<dbReference type="PANTHER" id="PTHR45947:SF3">
    <property type="entry name" value="SULFOQUINOVOSYL TRANSFERASE SQD2"/>
    <property type="match status" value="1"/>
</dbReference>
<keyword evidence="2" id="KW-0808">Transferase</keyword>
<reference evidence="2" key="1">
    <citation type="submission" date="2016-04" db="EMBL/GenBank/DDBJ databases">
        <authorList>
            <person name="Evans L.H."/>
            <person name="Alamgir A."/>
            <person name="Owens N."/>
            <person name="Weber N.D."/>
            <person name="Virtaneva K."/>
            <person name="Barbian K."/>
            <person name="Babar A."/>
            <person name="Rosenke K."/>
        </authorList>
    </citation>
    <scope>NUCLEOTIDE SEQUENCE</scope>
    <source>
        <strain evidence="2">92-2</strain>
    </source>
</reference>
<dbReference type="SUPFAM" id="SSF53756">
    <property type="entry name" value="UDP-Glycosyltransferase/glycogen phosphorylase"/>
    <property type="match status" value="1"/>
</dbReference>
<dbReference type="SUPFAM" id="SSF89550">
    <property type="entry name" value="PHP domain-like"/>
    <property type="match status" value="1"/>
</dbReference>
<dbReference type="PANTHER" id="PTHR45947">
    <property type="entry name" value="SULFOQUINOVOSYL TRANSFERASE SQD2"/>
    <property type="match status" value="1"/>
</dbReference>
<dbReference type="InterPro" id="IPR003141">
    <property type="entry name" value="Pol/His_phosphatase_N"/>
</dbReference>
<dbReference type="Pfam" id="PF13439">
    <property type="entry name" value="Glyco_transf_4"/>
    <property type="match status" value="1"/>
</dbReference>
<dbReference type="Pfam" id="PF13692">
    <property type="entry name" value="Glyco_trans_1_4"/>
    <property type="match status" value="1"/>
</dbReference>
<proteinExistence type="predicted"/>
<dbReference type="AlphaFoldDB" id="A0A212KJL2"/>
<dbReference type="Gene3D" id="3.40.50.2000">
    <property type="entry name" value="Glycogen Phosphorylase B"/>
    <property type="match status" value="2"/>
</dbReference>
<dbReference type="InterPro" id="IPR050194">
    <property type="entry name" value="Glycosyltransferase_grp1"/>
</dbReference>
<dbReference type="InterPro" id="IPR016195">
    <property type="entry name" value="Pol/histidinol_Pase-like"/>
</dbReference>
<accession>A0A212KJL2</accession>
<dbReference type="InterPro" id="IPR028098">
    <property type="entry name" value="Glyco_trans_4-like_N"/>
</dbReference>
<feature type="domain" description="Polymerase/histidinol phosphatase N-terminal" evidence="1">
    <location>
        <begin position="21"/>
        <end position="111"/>
    </location>
</feature>
<name>A0A212KJL2_9BACT</name>
<dbReference type="EMBL" id="FLUP01000002">
    <property type="protein sequence ID" value="SBW11884.1"/>
    <property type="molecule type" value="Genomic_DNA"/>
</dbReference>